<accession>A0A8H6CH10</accession>
<reference evidence="1 2" key="1">
    <citation type="journal article" date="2020" name="Genomics">
        <title>Complete, high-quality genomes from long-read metagenomic sequencing of two wolf lichen thalli reveals enigmatic genome architecture.</title>
        <authorList>
            <person name="McKenzie S.K."/>
            <person name="Walston R.F."/>
            <person name="Allen J.L."/>
        </authorList>
    </citation>
    <scope>NUCLEOTIDE SEQUENCE [LARGE SCALE GENOMIC DNA]</scope>
    <source>
        <strain evidence="1">WasteWater1</strain>
    </source>
</reference>
<evidence type="ECO:0000313" key="2">
    <source>
        <dbReference type="Proteomes" id="UP000593566"/>
    </source>
</evidence>
<protein>
    <submittedName>
        <fullName evidence="1">Uncharacterized protein</fullName>
    </submittedName>
</protein>
<keyword evidence="2" id="KW-1185">Reference proteome</keyword>
<dbReference type="EMBL" id="JACCJB010000010">
    <property type="protein sequence ID" value="KAF6223378.1"/>
    <property type="molecule type" value="Genomic_DNA"/>
</dbReference>
<evidence type="ECO:0000313" key="1">
    <source>
        <dbReference type="EMBL" id="KAF6223378.1"/>
    </source>
</evidence>
<sequence length="130" mass="14207">MAIASGMAQPELYSTLSTGAIQAYGNWLMIGRQQSFGVSSGHDHDHRLPGILVLGEFEPRPRKSSSVPAEGSFFLGQGMTFNNTSNATQEVKVERQRTLLVCYVNPIALVKLLDMAEEINSAYARTDSTK</sequence>
<dbReference type="GeneID" id="59328639"/>
<dbReference type="RefSeq" id="XP_037152595.1">
    <property type="nucleotide sequence ID" value="XM_037291160.1"/>
</dbReference>
<organism evidence="1 2">
    <name type="scientific">Letharia lupina</name>
    <dbReference type="NCBI Taxonomy" id="560253"/>
    <lineage>
        <taxon>Eukaryota</taxon>
        <taxon>Fungi</taxon>
        <taxon>Dikarya</taxon>
        <taxon>Ascomycota</taxon>
        <taxon>Pezizomycotina</taxon>
        <taxon>Lecanoromycetes</taxon>
        <taxon>OSLEUM clade</taxon>
        <taxon>Lecanoromycetidae</taxon>
        <taxon>Lecanorales</taxon>
        <taxon>Lecanorineae</taxon>
        <taxon>Parmeliaceae</taxon>
        <taxon>Letharia</taxon>
    </lineage>
</organism>
<comment type="caution">
    <text evidence="1">The sequence shown here is derived from an EMBL/GenBank/DDBJ whole genome shotgun (WGS) entry which is preliminary data.</text>
</comment>
<proteinExistence type="predicted"/>
<gene>
    <name evidence="1" type="ORF">HO133_000220</name>
</gene>
<dbReference type="Proteomes" id="UP000593566">
    <property type="component" value="Unassembled WGS sequence"/>
</dbReference>
<name>A0A8H6CH10_9LECA</name>
<dbReference type="AlphaFoldDB" id="A0A8H6CH10"/>